<evidence type="ECO:0000313" key="2">
    <source>
        <dbReference type="Proteomes" id="UP000285112"/>
    </source>
</evidence>
<comment type="caution">
    <text evidence="1">The sequence shown here is derived from an EMBL/GenBank/DDBJ whole genome shotgun (WGS) entry which is preliminary data.</text>
</comment>
<gene>
    <name evidence="1" type="ORF">D5S19_09620</name>
</gene>
<name>A0A419I7B7_9PSEU</name>
<proteinExistence type="predicted"/>
<accession>A0A419I7B7</accession>
<dbReference type="AlphaFoldDB" id="A0A419I7B7"/>
<protein>
    <submittedName>
        <fullName evidence="1">Uncharacterized protein</fullName>
    </submittedName>
</protein>
<dbReference type="RefSeq" id="WP_120023003.1">
    <property type="nucleotide sequence ID" value="NZ_QZFV01000068.1"/>
</dbReference>
<evidence type="ECO:0000313" key="1">
    <source>
        <dbReference type="EMBL" id="RJQ87482.1"/>
    </source>
</evidence>
<dbReference type="Proteomes" id="UP000285112">
    <property type="component" value="Unassembled WGS sequence"/>
</dbReference>
<keyword evidence="2" id="KW-1185">Reference proteome</keyword>
<dbReference type="EMBL" id="QZFV01000068">
    <property type="protein sequence ID" value="RJQ87482.1"/>
    <property type="molecule type" value="Genomic_DNA"/>
</dbReference>
<reference evidence="1 2" key="1">
    <citation type="submission" date="2018-09" db="EMBL/GenBank/DDBJ databases">
        <title>YIM PH 21725 draft genome.</title>
        <authorList>
            <person name="Miao C."/>
        </authorList>
    </citation>
    <scope>NUCLEOTIDE SEQUENCE [LARGE SCALE GENOMIC DNA]</scope>
    <source>
        <strain evidence="2">YIM PH21725</strain>
    </source>
</reference>
<organism evidence="1 2">
    <name type="scientific">Amycolatopsis panacis</name>
    <dbReference type="NCBI Taxonomy" id="2340917"/>
    <lineage>
        <taxon>Bacteria</taxon>
        <taxon>Bacillati</taxon>
        <taxon>Actinomycetota</taxon>
        <taxon>Actinomycetes</taxon>
        <taxon>Pseudonocardiales</taxon>
        <taxon>Pseudonocardiaceae</taxon>
        <taxon>Amycolatopsis</taxon>
    </lineage>
</organism>
<sequence length="60" mass="6081">MGLALVQFGALLVDVADEVLGRFVDTGEVADEVLDHPGGVVDLASQGGKALLSFPLDSGV</sequence>